<protein>
    <submittedName>
        <fullName evidence="2">Uncharacterized protein</fullName>
    </submittedName>
</protein>
<dbReference type="AlphaFoldDB" id="A0AAD7DFQ1"/>
<name>A0AAD7DFQ1_MYCRO</name>
<feature type="region of interest" description="Disordered" evidence="1">
    <location>
        <begin position="43"/>
        <end position="72"/>
    </location>
</feature>
<gene>
    <name evidence="2" type="ORF">B0H17DRAFT_1134581</name>
</gene>
<evidence type="ECO:0000256" key="1">
    <source>
        <dbReference type="SAM" id="MobiDB-lite"/>
    </source>
</evidence>
<dbReference type="Proteomes" id="UP001221757">
    <property type="component" value="Unassembled WGS sequence"/>
</dbReference>
<evidence type="ECO:0000313" key="3">
    <source>
        <dbReference type="Proteomes" id="UP001221757"/>
    </source>
</evidence>
<organism evidence="2 3">
    <name type="scientific">Mycena rosella</name>
    <name type="common">Pink bonnet</name>
    <name type="synonym">Agaricus rosellus</name>
    <dbReference type="NCBI Taxonomy" id="1033263"/>
    <lineage>
        <taxon>Eukaryota</taxon>
        <taxon>Fungi</taxon>
        <taxon>Dikarya</taxon>
        <taxon>Basidiomycota</taxon>
        <taxon>Agaricomycotina</taxon>
        <taxon>Agaricomycetes</taxon>
        <taxon>Agaricomycetidae</taxon>
        <taxon>Agaricales</taxon>
        <taxon>Marasmiineae</taxon>
        <taxon>Mycenaceae</taxon>
        <taxon>Mycena</taxon>
    </lineage>
</organism>
<sequence>MPAATSSMKKIKIPVGISGMMSHKEVLNAQHYREQDGWTVLAPPLAAGDDLPPPYTPEAASMVPPPSAAPASTASTTLPLAFNVPINSNIVGAAPASRTTSFARDASYCGVELGGAEGITRWTHSQTRVGKIERGAFDQKGVIF</sequence>
<evidence type="ECO:0000313" key="2">
    <source>
        <dbReference type="EMBL" id="KAJ7690100.1"/>
    </source>
</evidence>
<dbReference type="EMBL" id="JARKIE010000067">
    <property type="protein sequence ID" value="KAJ7690100.1"/>
    <property type="molecule type" value="Genomic_DNA"/>
</dbReference>
<reference evidence="2" key="1">
    <citation type="submission" date="2023-03" db="EMBL/GenBank/DDBJ databases">
        <title>Massive genome expansion in bonnet fungi (Mycena s.s.) driven by repeated elements and novel gene families across ecological guilds.</title>
        <authorList>
            <consortium name="Lawrence Berkeley National Laboratory"/>
            <person name="Harder C.B."/>
            <person name="Miyauchi S."/>
            <person name="Viragh M."/>
            <person name="Kuo A."/>
            <person name="Thoen E."/>
            <person name="Andreopoulos B."/>
            <person name="Lu D."/>
            <person name="Skrede I."/>
            <person name="Drula E."/>
            <person name="Henrissat B."/>
            <person name="Morin E."/>
            <person name="Kohler A."/>
            <person name="Barry K."/>
            <person name="LaButti K."/>
            <person name="Morin E."/>
            <person name="Salamov A."/>
            <person name="Lipzen A."/>
            <person name="Mereny Z."/>
            <person name="Hegedus B."/>
            <person name="Baldrian P."/>
            <person name="Stursova M."/>
            <person name="Weitz H."/>
            <person name="Taylor A."/>
            <person name="Grigoriev I.V."/>
            <person name="Nagy L.G."/>
            <person name="Martin F."/>
            <person name="Kauserud H."/>
        </authorList>
    </citation>
    <scope>NUCLEOTIDE SEQUENCE</scope>
    <source>
        <strain evidence="2">CBHHK067</strain>
    </source>
</reference>
<accession>A0AAD7DFQ1</accession>
<keyword evidence="3" id="KW-1185">Reference proteome</keyword>
<comment type="caution">
    <text evidence="2">The sequence shown here is derived from an EMBL/GenBank/DDBJ whole genome shotgun (WGS) entry which is preliminary data.</text>
</comment>
<proteinExistence type="predicted"/>